<dbReference type="Pfam" id="PF01257">
    <property type="entry name" value="2Fe-2S_thioredx"/>
    <property type="match status" value="1"/>
</dbReference>
<dbReference type="InterPro" id="IPR037225">
    <property type="entry name" value="Nuo51_FMN-bd_sf"/>
</dbReference>
<protein>
    <recommendedName>
        <fullName evidence="5">NADH-ubiquinone oxidoreductase 51kDa subunit FMN-binding domain-containing protein</fullName>
    </recommendedName>
</protein>
<keyword evidence="3" id="KW-0411">Iron-sulfur</keyword>
<evidence type="ECO:0000313" key="4">
    <source>
        <dbReference type="EMBL" id="GAG50600.1"/>
    </source>
</evidence>
<gene>
    <name evidence="4" type="ORF">S01H1_82559</name>
</gene>
<evidence type="ECO:0000256" key="1">
    <source>
        <dbReference type="ARBA" id="ARBA00022723"/>
    </source>
</evidence>
<reference evidence="4" key="1">
    <citation type="journal article" date="2014" name="Front. Microbiol.">
        <title>High frequency of phylogenetically diverse reductive dehalogenase-homologous genes in deep subseafloor sedimentary metagenomes.</title>
        <authorList>
            <person name="Kawai M."/>
            <person name="Futagami T."/>
            <person name="Toyoda A."/>
            <person name="Takaki Y."/>
            <person name="Nishi S."/>
            <person name="Hori S."/>
            <person name="Arai W."/>
            <person name="Tsubouchi T."/>
            <person name="Morono Y."/>
            <person name="Uchiyama I."/>
            <person name="Ito T."/>
            <person name="Fujiyama A."/>
            <person name="Inagaki F."/>
            <person name="Takami H."/>
        </authorList>
    </citation>
    <scope>NUCLEOTIDE SEQUENCE</scope>
    <source>
        <strain evidence="4">Expedition CK06-06</strain>
    </source>
</reference>
<keyword evidence="2" id="KW-0408">Iron</keyword>
<feature type="non-terminal residue" evidence="4">
    <location>
        <position position="182"/>
    </location>
</feature>
<evidence type="ECO:0000256" key="3">
    <source>
        <dbReference type="ARBA" id="ARBA00023014"/>
    </source>
</evidence>
<name>X0Y4C1_9ZZZZ</name>
<dbReference type="CDD" id="cd02980">
    <property type="entry name" value="TRX_Fd_family"/>
    <property type="match status" value="1"/>
</dbReference>
<organism evidence="4">
    <name type="scientific">marine sediment metagenome</name>
    <dbReference type="NCBI Taxonomy" id="412755"/>
    <lineage>
        <taxon>unclassified sequences</taxon>
        <taxon>metagenomes</taxon>
        <taxon>ecological metagenomes</taxon>
    </lineage>
</organism>
<dbReference type="Gene3D" id="3.40.30.10">
    <property type="entry name" value="Glutaredoxin"/>
    <property type="match status" value="1"/>
</dbReference>
<evidence type="ECO:0000256" key="2">
    <source>
        <dbReference type="ARBA" id="ARBA00023004"/>
    </source>
</evidence>
<proteinExistence type="predicted"/>
<dbReference type="GO" id="GO:0046872">
    <property type="term" value="F:metal ion binding"/>
    <property type="evidence" value="ECO:0007669"/>
    <property type="project" value="UniProtKB-KW"/>
</dbReference>
<evidence type="ECO:0008006" key="5">
    <source>
        <dbReference type="Google" id="ProtNLM"/>
    </source>
</evidence>
<comment type="caution">
    <text evidence="4">The sequence shown here is derived from an EMBL/GenBank/DDBJ whole genome shotgun (WGS) entry which is preliminary data.</text>
</comment>
<dbReference type="PANTHER" id="PTHR43578">
    <property type="entry name" value="NADH-QUINONE OXIDOREDUCTASE SUBUNIT F"/>
    <property type="match status" value="1"/>
</dbReference>
<dbReference type="InterPro" id="IPR036249">
    <property type="entry name" value="Thioredoxin-like_sf"/>
</dbReference>
<accession>X0Y4C1</accession>
<sequence length="182" mass="20521">MKKLNSPVKLQKLQESLAEQRESPKSCIAVCGGTGCHAYGCEDVHKAFKEEIKRQGLNDKVDFKLTGCHGFCECGTLVVIHPEKILYVHVTPEDVPEIVEESILKKNVIERLLYVDPLSGENIKNEHEVPFYKRQQRLVFGSNGLIDPTNIEDYMAIGGYSALSKVLFDMKPEEVIEEIKKS</sequence>
<keyword evidence="1" id="KW-0479">Metal-binding</keyword>
<dbReference type="SUPFAM" id="SSF52833">
    <property type="entry name" value="Thioredoxin-like"/>
    <property type="match status" value="1"/>
</dbReference>
<dbReference type="PANTHER" id="PTHR43578:SF3">
    <property type="entry name" value="NADH-QUINONE OXIDOREDUCTASE SUBUNIT F"/>
    <property type="match status" value="1"/>
</dbReference>
<dbReference type="Gene3D" id="6.10.250.1450">
    <property type="match status" value="1"/>
</dbReference>
<dbReference type="EMBL" id="BARS01055975">
    <property type="protein sequence ID" value="GAG50600.1"/>
    <property type="molecule type" value="Genomic_DNA"/>
</dbReference>
<dbReference type="GO" id="GO:0051536">
    <property type="term" value="F:iron-sulfur cluster binding"/>
    <property type="evidence" value="ECO:0007669"/>
    <property type="project" value="UniProtKB-KW"/>
</dbReference>
<dbReference type="SUPFAM" id="SSF142019">
    <property type="entry name" value="Nqo1 FMN-binding domain-like"/>
    <property type="match status" value="1"/>
</dbReference>
<dbReference type="AlphaFoldDB" id="X0Y4C1"/>